<reference evidence="1" key="2">
    <citation type="submission" date="2020-09" db="EMBL/GenBank/DDBJ databases">
        <authorList>
            <person name="Sun Q."/>
            <person name="Kim S."/>
        </authorList>
    </citation>
    <scope>NUCLEOTIDE SEQUENCE</scope>
    <source>
        <strain evidence="1">KCTC 12870</strain>
    </source>
</reference>
<comment type="caution">
    <text evidence="1">The sequence shown here is derived from an EMBL/GenBank/DDBJ whole genome shotgun (WGS) entry which is preliminary data.</text>
</comment>
<dbReference type="AlphaFoldDB" id="A0A8J3DDW2"/>
<accession>A0A8J3DDW2</accession>
<dbReference type="Proteomes" id="UP000642829">
    <property type="component" value="Unassembled WGS sequence"/>
</dbReference>
<organism evidence="1 2">
    <name type="scientific">Cerasicoccus arenae</name>
    <dbReference type="NCBI Taxonomy" id="424488"/>
    <lineage>
        <taxon>Bacteria</taxon>
        <taxon>Pseudomonadati</taxon>
        <taxon>Verrucomicrobiota</taxon>
        <taxon>Opitutia</taxon>
        <taxon>Puniceicoccales</taxon>
        <taxon>Cerasicoccaceae</taxon>
        <taxon>Cerasicoccus</taxon>
    </lineage>
</organism>
<keyword evidence="2" id="KW-1185">Reference proteome</keyword>
<dbReference type="RefSeq" id="WP_189512154.1">
    <property type="nucleotide sequence ID" value="NZ_BMXG01000004.1"/>
</dbReference>
<proteinExistence type="predicted"/>
<name>A0A8J3DDW2_9BACT</name>
<protein>
    <submittedName>
        <fullName evidence="1">Uncharacterized protein</fullName>
    </submittedName>
</protein>
<dbReference type="EMBL" id="BMXG01000004">
    <property type="protein sequence ID" value="GHB94973.1"/>
    <property type="molecule type" value="Genomic_DNA"/>
</dbReference>
<reference evidence="1" key="1">
    <citation type="journal article" date="2014" name="Int. J. Syst. Evol. Microbiol.">
        <title>Complete genome sequence of Corynebacterium casei LMG S-19264T (=DSM 44701T), isolated from a smear-ripened cheese.</title>
        <authorList>
            <consortium name="US DOE Joint Genome Institute (JGI-PGF)"/>
            <person name="Walter F."/>
            <person name="Albersmeier A."/>
            <person name="Kalinowski J."/>
            <person name="Ruckert C."/>
        </authorList>
    </citation>
    <scope>NUCLEOTIDE SEQUENCE</scope>
    <source>
        <strain evidence="1">KCTC 12870</strain>
    </source>
</reference>
<evidence type="ECO:0000313" key="2">
    <source>
        <dbReference type="Proteomes" id="UP000642829"/>
    </source>
</evidence>
<sequence length="533" mass="59405">MKLAGIGCAIFFVITAWTLQAQTLLTPAGRTITIEGSRITQANFPNRGEFLLFRPDVDYAGLRNAPVSKADDPLSKKIQTWFDEGTAAGNVGDLYENRDGGHSRLNLKKFGQFAQLVYGEELKKLGADFGVKIKIVNERPTLVNASLAMLGKPFARSMARLIMHNPELSPELYSMYRIANICFYPEHADHDKRNGDLFAVNTPYLIISQGSSGSDIPFMEATAQTLASFQPSVKELLHQHGLLAPTVQMIMRWSNDGIGNADNYLTGKAHPTVFDATKLRPDAMAEMAHAMKPDHLPPLALIRMTQETQAVSGVDYFDSDVGEILMETPCAIGRVARNLSHSRTFRVSAADSFDVRHLPLNYHWKVLRGDESKINIHLLNGAGNEAEITVDYQPETLSHGDPQLRSHRVDIGVFVDNGVYYSAPAFISIWYPPNEKREYDDDGHLEKVTYLSAKKVGVSADVVLLFDKPWSDIYSYDDDKISGWVRQFDNGDTASFNAKGKQIETGWFSSDKPTAVKYVITPTNEGYRKIDFE</sequence>
<evidence type="ECO:0000313" key="1">
    <source>
        <dbReference type="EMBL" id="GHB94973.1"/>
    </source>
</evidence>
<gene>
    <name evidence="1" type="ORF">GCM10007047_08170</name>
</gene>